<evidence type="ECO:0000313" key="6">
    <source>
        <dbReference type="EMBL" id="CAK9087281.1"/>
    </source>
</evidence>
<keyword evidence="5" id="KW-0472">Membrane</keyword>
<evidence type="ECO:0000256" key="3">
    <source>
        <dbReference type="ARBA" id="ARBA00022692"/>
    </source>
</evidence>
<reference evidence="6 7" key="1">
    <citation type="submission" date="2024-02" db="EMBL/GenBank/DDBJ databases">
        <authorList>
            <person name="Chen Y."/>
            <person name="Shah S."/>
            <person name="Dougan E. K."/>
            <person name="Thang M."/>
            <person name="Chan C."/>
        </authorList>
    </citation>
    <scope>NUCLEOTIDE SEQUENCE [LARGE SCALE GENOMIC DNA]</scope>
</reference>
<evidence type="ECO:0008006" key="8">
    <source>
        <dbReference type="Google" id="ProtNLM"/>
    </source>
</evidence>
<comment type="caution">
    <text evidence="6">The sequence shown here is derived from an EMBL/GenBank/DDBJ whole genome shotgun (WGS) entry which is preliminary data.</text>
</comment>
<accession>A0ABP0QJT0</accession>
<evidence type="ECO:0000256" key="2">
    <source>
        <dbReference type="ARBA" id="ARBA00009583"/>
    </source>
</evidence>
<dbReference type="Proteomes" id="UP001642464">
    <property type="component" value="Unassembled WGS sequence"/>
</dbReference>
<name>A0ABP0QJT0_9DINO</name>
<evidence type="ECO:0000313" key="7">
    <source>
        <dbReference type="Proteomes" id="UP001642464"/>
    </source>
</evidence>
<protein>
    <recommendedName>
        <fullName evidence="8">Ubiquitin-like domain-containing protein</fullName>
    </recommendedName>
</protein>
<comment type="similarity">
    <text evidence="2">Belongs to the TMEM151 family.</text>
</comment>
<dbReference type="PANTHER" id="PTHR31893">
    <property type="entry name" value="TRANSMEMBRANE PROTEIN 151 HOMOLOG"/>
    <property type="match status" value="1"/>
</dbReference>
<dbReference type="InterPro" id="IPR026767">
    <property type="entry name" value="Tmem151"/>
</dbReference>
<keyword evidence="7" id="KW-1185">Reference proteome</keyword>
<keyword evidence="4" id="KW-1133">Transmembrane helix</keyword>
<dbReference type="Pfam" id="PF14857">
    <property type="entry name" value="TMEM151"/>
    <property type="match status" value="1"/>
</dbReference>
<evidence type="ECO:0000256" key="1">
    <source>
        <dbReference type="ARBA" id="ARBA00004141"/>
    </source>
</evidence>
<dbReference type="PANTHER" id="PTHR31893:SF5">
    <property type="entry name" value="TRANSMEMBRANE PROTEIN 151 HOMOLOG"/>
    <property type="match status" value="1"/>
</dbReference>
<sequence length="368" mass="42056">MARSFRVVLASLGGEDLCTMEVPYSTKATELKHNVARELALYPYTFKLIAASGAAVEGNECIRHFAEDGRIDLTVVKIDGIPSPDSRGYVQLQAQPTGAPVQISRTFLRTKQAVGAFLFVALGRCLLFPRKLSKNPRTLTRRRRCFWAVSYVVYLLEALLLNRTAKGLMLLKQTDSILEYIEKIKSCRPAPELNAQCYHIETRTQVITNEDGTIDTETYEVRVDTARFLEPLRVSHWTDVTGDVMYGLRYFPLFQVHFDVKWEAADERTHRDHQQQREQLHVRAQAADDSHDISEKLRLIDEDGQECTFRSDMIGTTGGSFPVWLGYFPYAVCCFLGLSWPYRYCLSQQAIKGDLIFRKQVWSHALEN</sequence>
<gene>
    <name evidence="6" type="ORF">SCF082_LOCUS41259</name>
</gene>
<comment type="subcellular location">
    <subcellularLocation>
        <location evidence="1">Membrane</location>
        <topology evidence="1">Multi-pass membrane protein</topology>
    </subcellularLocation>
</comment>
<evidence type="ECO:0000256" key="5">
    <source>
        <dbReference type="ARBA" id="ARBA00023136"/>
    </source>
</evidence>
<dbReference type="EMBL" id="CAXAMM010039562">
    <property type="protein sequence ID" value="CAK9087281.1"/>
    <property type="molecule type" value="Genomic_DNA"/>
</dbReference>
<organism evidence="6 7">
    <name type="scientific">Durusdinium trenchii</name>
    <dbReference type="NCBI Taxonomy" id="1381693"/>
    <lineage>
        <taxon>Eukaryota</taxon>
        <taxon>Sar</taxon>
        <taxon>Alveolata</taxon>
        <taxon>Dinophyceae</taxon>
        <taxon>Suessiales</taxon>
        <taxon>Symbiodiniaceae</taxon>
        <taxon>Durusdinium</taxon>
    </lineage>
</organism>
<keyword evidence="3" id="KW-0812">Transmembrane</keyword>
<proteinExistence type="inferred from homology"/>
<evidence type="ECO:0000256" key="4">
    <source>
        <dbReference type="ARBA" id="ARBA00022989"/>
    </source>
</evidence>